<evidence type="ECO:0000259" key="3">
    <source>
        <dbReference type="PROSITE" id="PS50222"/>
    </source>
</evidence>
<feature type="domain" description="EF-hand" evidence="3">
    <location>
        <begin position="473"/>
        <end position="508"/>
    </location>
</feature>
<dbReference type="PANTHER" id="PTHR20875:SF0">
    <property type="entry name" value="GH12158P"/>
    <property type="match status" value="1"/>
</dbReference>
<dbReference type="SMART" id="SM00054">
    <property type="entry name" value="EFh"/>
    <property type="match status" value="4"/>
</dbReference>
<accession>A0A9K3CWZ4</accession>
<evidence type="ECO:0000313" key="5">
    <source>
        <dbReference type="Proteomes" id="UP000265618"/>
    </source>
</evidence>
<feature type="region of interest" description="Disordered" evidence="2">
    <location>
        <begin position="138"/>
        <end position="198"/>
    </location>
</feature>
<dbReference type="InterPro" id="IPR018247">
    <property type="entry name" value="EF_Hand_1_Ca_BS"/>
</dbReference>
<reference evidence="4 5" key="1">
    <citation type="journal article" date="2018" name="PLoS ONE">
        <title>The draft genome of Kipferlia bialata reveals reductive genome evolution in fornicate parasites.</title>
        <authorList>
            <person name="Tanifuji G."/>
            <person name="Takabayashi S."/>
            <person name="Kume K."/>
            <person name="Takagi M."/>
            <person name="Nakayama T."/>
            <person name="Kamikawa R."/>
            <person name="Inagaki Y."/>
            <person name="Hashimoto T."/>
        </authorList>
    </citation>
    <scope>NUCLEOTIDE SEQUENCE [LARGE SCALE GENOMIC DNA]</scope>
    <source>
        <strain evidence="4">NY0173</strain>
    </source>
</reference>
<protein>
    <recommendedName>
        <fullName evidence="3">EF-hand domain-containing protein</fullName>
    </recommendedName>
</protein>
<dbReference type="AlphaFoldDB" id="A0A9K3CWZ4"/>
<gene>
    <name evidence="4" type="ORF">KIPB_004439</name>
</gene>
<dbReference type="PANTHER" id="PTHR20875">
    <property type="entry name" value="EF-HAND CALCIUM-BINDING DOMAIN-CONTAINING PROTEIN 6-RELATED"/>
    <property type="match status" value="1"/>
</dbReference>
<name>A0A9K3CWZ4_9EUKA</name>
<feature type="domain" description="EF-hand" evidence="3">
    <location>
        <begin position="511"/>
        <end position="543"/>
    </location>
</feature>
<dbReference type="InterPro" id="IPR002048">
    <property type="entry name" value="EF_hand_dom"/>
</dbReference>
<comment type="caution">
    <text evidence="4">The sequence shown here is derived from an EMBL/GenBank/DDBJ whole genome shotgun (WGS) entry which is preliminary data.</text>
</comment>
<dbReference type="EMBL" id="BDIP01000950">
    <property type="protein sequence ID" value="GIQ83164.1"/>
    <property type="molecule type" value="Genomic_DNA"/>
</dbReference>
<dbReference type="CDD" id="cd00051">
    <property type="entry name" value="EFh"/>
    <property type="match status" value="1"/>
</dbReference>
<feature type="compositionally biased region" description="Basic and acidic residues" evidence="2">
    <location>
        <begin position="339"/>
        <end position="357"/>
    </location>
</feature>
<dbReference type="OrthoDB" id="444540at2759"/>
<proteinExistence type="predicted"/>
<dbReference type="PROSITE" id="PS50222">
    <property type="entry name" value="EF_HAND_2"/>
    <property type="match status" value="3"/>
</dbReference>
<dbReference type="PROSITE" id="PS00018">
    <property type="entry name" value="EF_HAND_1"/>
    <property type="match status" value="2"/>
</dbReference>
<dbReference type="GO" id="GO:0005509">
    <property type="term" value="F:calcium ion binding"/>
    <property type="evidence" value="ECO:0007669"/>
    <property type="project" value="InterPro"/>
</dbReference>
<feature type="region of interest" description="Disordered" evidence="2">
    <location>
        <begin position="332"/>
        <end position="455"/>
    </location>
</feature>
<dbReference type="InterPro" id="IPR011992">
    <property type="entry name" value="EF-hand-dom_pair"/>
</dbReference>
<organism evidence="4 5">
    <name type="scientific">Kipferlia bialata</name>
    <dbReference type="NCBI Taxonomy" id="797122"/>
    <lineage>
        <taxon>Eukaryota</taxon>
        <taxon>Metamonada</taxon>
        <taxon>Carpediemonas-like organisms</taxon>
        <taxon>Kipferlia</taxon>
    </lineage>
</organism>
<sequence>WRVALSESDVEEWFHSYGDRDGLEYRDFCLLLDNDVPACDTRPAVERVLEASVQDPVDHLRQVLLQRVRRDGITLQSLWDSIDQAKSNVLYPHDMRTGVESLVGRVLSGRQWETVARHLERMDGARWVTLSKMTDYLEGKGEATEQTPRLPREERRRRQPASPTVTRHTEEEREREADTDTIPPSPSKMAPPSPPMPVSLVAEVHDKPRTRPSTATVRLPDVANSPYPGSISTVSLSGAPVGLASHDARSLATLRNLISEKIYRHHRHLRSFFLHADMSRSGGISTQEFRLALDRMNIAISEEDINQLVSHYTLLDTDGEISYGTLRDFVGNTAGSLPRAERKRTEPKRETETEGERPPSGARHGNRPLSGAGMHDLTRGGRIYSIRSPPPRLRGDERPKSVIDGVITGTGKGEREGEVEKGKKQMGNRAAGDWASPKGPRRRTFEESVHTQKAPTRAVRQLASHLRQRVQGGNKSVSQAFAKLVDFNRDGRVTFDEIRWLVLHHFHIDSISRETLDELCEYLDTDGSGDVSFMEFVHFIEAQ</sequence>
<feature type="domain" description="EF-hand" evidence="3">
    <location>
        <begin position="264"/>
        <end position="299"/>
    </location>
</feature>
<keyword evidence="1" id="KW-0106">Calcium</keyword>
<feature type="non-terminal residue" evidence="4">
    <location>
        <position position="1"/>
    </location>
</feature>
<dbReference type="SUPFAM" id="SSF47473">
    <property type="entry name" value="EF-hand"/>
    <property type="match status" value="1"/>
</dbReference>
<dbReference type="Gene3D" id="1.10.238.10">
    <property type="entry name" value="EF-hand"/>
    <property type="match status" value="2"/>
</dbReference>
<dbReference type="InterPro" id="IPR052603">
    <property type="entry name" value="EFCB6"/>
</dbReference>
<feature type="compositionally biased region" description="Basic and acidic residues" evidence="2">
    <location>
        <begin position="167"/>
        <end position="178"/>
    </location>
</feature>
<keyword evidence="5" id="KW-1185">Reference proteome</keyword>
<evidence type="ECO:0000256" key="1">
    <source>
        <dbReference type="ARBA" id="ARBA00022837"/>
    </source>
</evidence>
<feature type="compositionally biased region" description="Basic and acidic residues" evidence="2">
    <location>
        <begin position="412"/>
        <end position="423"/>
    </location>
</feature>
<dbReference type="Proteomes" id="UP000265618">
    <property type="component" value="Unassembled WGS sequence"/>
</dbReference>
<evidence type="ECO:0000256" key="2">
    <source>
        <dbReference type="SAM" id="MobiDB-lite"/>
    </source>
</evidence>
<evidence type="ECO:0000313" key="4">
    <source>
        <dbReference type="EMBL" id="GIQ83164.1"/>
    </source>
</evidence>
<dbReference type="Pfam" id="PF13499">
    <property type="entry name" value="EF-hand_7"/>
    <property type="match status" value="1"/>
</dbReference>
<feature type="compositionally biased region" description="Pro residues" evidence="2">
    <location>
        <begin position="183"/>
        <end position="197"/>
    </location>
</feature>